<dbReference type="RefSeq" id="WP_070403455.1">
    <property type="nucleotide sequence ID" value="NZ_BJVW01000005.1"/>
</dbReference>
<dbReference type="STRING" id="153496.A0U89_13340"/>
<evidence type="ECO:0000313" key="8">
    <source>
        <dbReference type="Proteomes" id="UP000179145"/>
    </source>
</evidence>
<feature type="transmembrane region" description="Helical" evidence="6">
    <location>
        <begin position="185"/>
        <end position="206"/>
    </location>
</feature>
<feature type="transmembrane region" description="Helical" evidence="6">
    <location>
        <begin position="141"/>
        <end position="159"/>
    </location>
</feature>
<dbReference type="PANTHER" id="PTHR30520">
    <property type="entry name" value="FORMATE TRANSPORTER-RELATED"/>
    <property type="match status" value="1"/>
</dbReference>
<dbReference type="InterPro" id="IPR023271">
    <property type="entry name" value="Aquaporin-like"/>
</dbReference>
<gene>
    <name evidence="7" type="ORF">A0U89_13340</name>
</gene>
<organism evidence="7 8">
    <name type="scientific">Kozakia baliensis</name>
    <dbReference type="NCBI Taxonomy" id="153496"/>
    <lineage>
        <taxon>Bacteria</taxon>
        <taxon>Pseudomonadati</taxon>
        <taxon>Pseudomonadota</taxon>
        <taxon>Alphaproteobacteria</taxon>
        <taxon>Acetobacterales</taxon>
        <taxon>Acetobacteraceae</taxon>
        <taxon>Kozakia</taxon>
    </lineage>
</organism>
<evidence type="ECO:0000256" key="4">
    <source>
        <dbReference type="ARBA" id="ARBA00023136"/>
    </source>
</evidence>
<dbReference type="EMBL" id="CP014674">
    <property type="protein sequence ID" value="AOX17945.1"/>
    <property type="molecule type" value="Genomic_DNA"/>
</dbReference>
<keyword evidence="2 6" id="KW-0812">Transmembrane</keyword>
<feature type="region of interest" description="Disordered" evidence="5">
    <location>
        <begin position="1"/>
        <end position="30"/>
    </location>
</feature>
<sequence>MGEQAPEKPDQTDEQIGPDSPHLDEQQQEQAASRATIGPLVIHEVVRAQGVEELERSTRGLVWSGLAAGLSIGFSFLADATIMAALPDRPWRPLISSFGYSIGFLIVVLGQQQLFTETTLTALIPALTENTLASYRRAARVWGLVLCANILPTLLWGWVAARSELFPHATIMAMRELSDASMAHGFWQTMGLAALAGWLIGLMVWILPASGSAKPFMVILLTYLVAMFGFPHIIAGSAEAFFGVMMGNATIGDFLGRFFIPTLIGNMVGGTVLAAMFNHAQIKDELKESTPDKFRR</sequence>
<accession>A0A1D8UW94</accession>
<dbReference type="PANTHER" id="PTHR30520:SF2">
    <property type="entry name" value="INNER MEMBRANE PROTEIN YFDC"/>
    <property type="match status" value="1"/>
</dbReference>
<dbReference type="Gene3D" id="1.20.1080.10">
    <property type="entry name" value="Glycerol uptake facilitator protein"/>
    <property type="match status" value="1"/>
</dbReference>
<keyword evidence="3 6" id="KW-1133">Transmembrane helix</keyword>
<protein>
    <submittedName>
        <fullName evidence="7">Uncharacterized protein</fullName>
    </submittedName>
</protein>
<feature type="transmembrane region" description="Helical" evidence="6">
    <location>
        <begin position="218"/>
        <end position="238"/>
    </location>
</feature>
<dbReference type="InterPro" id="IPR000292">
    <property type="entry name" value="For/NO2_transpt"/>
</dbReference>
<evidence type="ECO:0000256" key="1">
    <source>
        <dbReference type="ARBA" id="ARBA00004141"/>
    </source>
</evidence>
<feature type="compositionally biased region" description="Basic and acidic residues" evidence="5">
    <location>
        <begin position="1"/>
        <end position="11"/>
    </location>
</feature>
<evidence type="ECO:0000256" key="2">
    <source>
        <dbReference type="ARBA" id="ARBA00022692"/>
    </source>
</evidence>
<feature type="transmembrane region" description="Helical" evidence="6">
    <location>
        <begin position="61"/>
        <end position="85"/>
    </location>
</feature>
<dbReference type="AlphaFoldDB" id="A0A1D8UW94"/>
<keyword evidence="8" id="KW-1185">Reference proteome</keyword>
<evidence type="ECO:0000256" key="6">
    <source>
        <dbReference type="SAM" id="Phobius"/>
    </source>
</evidence>
<evidence type="ECO:0000256" key="5">
    <source>
        <dbReference type="SAM" id="MobiDB-lite"/>
    </source>
</evidence>
<proteinExistence type="predicted"/>
<dbReference type="Proteomes" id="UP000179145">
    <property type="component" value="Chromosome"/>
</dbReference>
<reference evidence="7 8" key="1">
    <citation type="journal article" date="2016" name="Microb. Cell Fact.">
        <title>Dissection of exopolysaccharide biosynthesis in Kozakia baliensis.</title>
        <authorList>
            <person name="Brandt J.U."/>
            <person name="Jakob F."/>
            <person name="Behr J."/>
            <person name="Geissler A.J."/>
            <person name="Vogel R.F."/>
        </authorList>
    </citation>
    <scope>NUCLEOTIDE SEQUENCE [LARGE SCALE GENOMIC DNA]</scope>
    <source>
        <strain evidence="7 8">DSM 14400</strain>
    </source>
</reference>
<dbReference type="Pfam" id="PF01226">
    <property type="entry name" value="Form_Nir_trans"/>
    <property type="match status" value="1"/>
</dbReference>
<feature type="transmembrane region" description="Helical" evidence="6">
    <location>
        <begin position="91"/>
        <end position="110"/>
    </location>
</feature>
<feature type="transmembrane region" description="Helical" evidence="6">
    <location>
        <begin position="258"/>
        <end position="277"/>
    </location>
</feature>
<evidence type="ECO:0000313" key="7">
    <source>
        <dbReference type="EMBL" id="AOX17945.1"/>
    </source>
</evidence>
<dbReference type="GO" id="GO:0005886">
    <property type="term" value="C:plasma membrane"/>
    <property type="evidence" value="ECO:0007669"/>
    <property type="project" value="TreeGrafter"/>
</dbReference>
<comment type="subcellular location">
    <subcellularLocation>
        <location evidence="1">Membrane</location>
        <topology evidence="1">Multi-pass membrane protein</topology>
    </subcellularLocation>
</comment>
<name>A0A1D8UW94_9PROT</name>
<keyword evidence="4 6" id="KW-0472">Membrane</keyword>
<evidence type="ECO:0000256" key="3">
    <source>
        <dbReference type="ARBA" id="ARBA00022989"/>
    </source>
</evidence>
<dbReference type="eggNOG" id="COG2116">
    <property type="taxonomic scope" value="Bacteria"/>
</dbReference>
<dbReference type="KEGG" id="kba:A0U89_13340"/>
<dbReference type="OrthoDB" id="261587at2"/>
<dbReference type="GO" id="GO:0015499">
    <property type="term" value="F:formate transmembrane transporter activity"/>
    <property type="evidence" value="ECO:0007669"/>
    <property type="project" value="TreeGrafter"/>
</dbReference>